<dbReference type="AlphaFoldDB" id="A0A5C6G439"/>
<sequence>MPTQALPEILERDSPEQIMLNVDPEAGSDGLLHSVVHKPFMRPSDIKSRLWPQALQRPKMLHKTAYLDGLRGLAALLVYWHHHVLWVHNMDRLAQNSIFENSFGYESKYYFAALPGIRLFFSGGHFAVSTFFVLSGYVLAIKPLRLIENNDLGGLVDHLASASNWFDEIWFLYCEFKNFSFIYKEGGVPWLSYSMHVWSIPIEFKGSMVVFASLLAFSQCTLKARLWCQIGLIGYFMYIADGWYCAMFVAGMLLSHLDLLAAMEKLPRCILRLKPYKTIIYYHLLVVSIYLGGVPCENRELDQLARNRGWYLLSFLKPQAVFDYKWFYLFWAAILLVTSVSNISWLKRFFESRVCQYLGRVSFALYLVHGPLLWTLGDRLYTAVGIKGQGQMEHIPQWVDSSAVPRKRGSKRLVDTQDDYLGSSPKRPRRSPGLSPIEDTSYRAAPGTGGAYKSSNPIELWAREGYGPRPGASKSERGRPKIYSRSFGPPASVQGKGLKRAFEDRGGLGSDAPAAKRPRTSGPSASAVRGPGQTTKSGEIDDWRDIIDCWRREGSWPKKYFEQDDHSRKELEKSSETDSWLEEMARYDPTVRLLFAKKKASTSLGRKRSGSDSSTTPSRDTASASSTTPSDQKPREEKSAQYRSAQYPLLLQTKGSYMGKSPLGITDESRSLCKTLINNEQPAPKESLFDDDIFESVCDNIENRNEAKVIQDISRLIVPSVEHYALRAKHVKNLTESVNEGWNNSIPLTGTRPQPDYSVGFRREAFTEDQLTKLSPFLGDFLFGDQSYFMGTYYMYFPFLSCEVKCGAAALDVADRQNAHSMTLAARGVTELFRAVKREDEVHRQILAFSVSHDHRSVRIYGHYPVIDGKETKYYRHPIREFSFIELGGKNKWEAHRFAKNVYDLWMPTHFKKVCSAIDQLPSDLDFDPPPLQESGLSQSLESHHLAQADATSVSASAKQESQSSDVAQPKDGTPGTSFTDPGAKRRKGRK</sequence>
<dbReference type="GO" id="GO:0016747">
    <property type="term" value="F:acyltransferase activity, transferring groups other than amino-acyl groups"/>
    <property type="evidence" value="ECO:0007669"/>
    <property type="project" value="InterPro"/>
</dbReference>
<feature type="transmembrane region" description="Helical" evidence="2">
    <location>
        <begin position="326"/>
        <end position="345"/>
    </location>
</feature>
<dbReference type="PANTHER" id="PTHR42470">
    <property type="entry name" value="VAST DOMAIN-CONTAINING PROTEIN"/>
    <property type="match status" value="1"/>
</dbReference>
<dbReference type="Pfam" id="PF25545">
    <property type="entry name" value="DUF7924"/>
    <property type="match status" value="1"/>
</dbReference>
<feature type="transmembrane region" description="Helical" evidence="2">
    <location>
        <begin position="357"/>
        <end position="377"/>
    </location>
</feature>
<evidence type="ECO:0000256" key="2">
    <source>
        <dbReference type="SAM" id="Phobius"/>
    </source>
</evidence>
<feature type="domain" description="Acyltransferase 3" evidence="3">
    <location>
        <begin position="65"/>
        <end position="381"/>
    </location>
</feature>
<reference evidence="6" key="1">
    <citation type="submission" date="2018-12" db="EMBL/GenBank/DDBJ databases">
        <title>The complete genome of Metarhizium rileyi, a key fungal pathogen of Lepidoptera.</title>
        <authorList>
            <person name="Binneck E."/>
            <person name="Lastra C.C.L."/>
            <person name="Sosa-Gomez D.R."/>
        </authorList>
    </citation>
    <scope>NUCLEOTIDE SEQUENCE [LARGE SCALE GENOMIC DNA]</scope>
    <source>
        <strain evidence="6">Cep018-CH2</strain>
    </source>
</reference>
<comment type="caution">
    <text evidence="5">The sequence shown here is derived from an EMBL/GenBank/DDBJ whole genome shotgun (WGS) entry which is preliminary data.</text>
</comment>
<evidence type="ECO:0000256" key="1">
    <source>
        <dbReference type="SAM" id="MobiDB-lite"/>
    </source>
</evidence>
<keyword evidence="2" id="KW-0812">Transmembrane</keyword>
<gene>
    <name evidence="5" type="ORF">ED733_000157</name>
</gene>
<feature type="compositionally biased region" description="Low complexity" evidence="1">
    <location>
        <begin position="611"/>
        <end position="630"/>
    </location>
</feature>
<evidence type="ECO:0000313" key="5">
    <source>
        <dbReference type="EMBL" id="TWU70743.1"/>
    </source>
</evidence>
<feature type="transmembrane region" description="Helical" evidence="2">
    <location>
        <begin position="119"/>
        <end position="140"/>
    </location>
</feature>
<protein>
    <submittedName>
        <fullName evidence="5">Uncharacterized protein</fullName>
    </submittedName>
</protein>
<feature type="domain" description="DUF7924" evidence="4">
    <location>
        <begin position="694"/>
        <end position="918"/>
    </location>
</feature>
<dbReference type="InterPro" id="IPR002656">
    <property type="entry name" value="Acyl_transf_3_dom"/>
</dbReference>
<keyword evidence="2" id="KW-0472">Membrane</keyword>
<feature type="region of interest" description="Disordered" evidence="1">
    <location>
        <begin position="602"/>
        <end position="644"/>
    </location>
</feature>
<dbReference type="EMBL" id="SBHS01000063">
    <property type="protein sequence ID" value="TWU70743.1"/>
    <property type="molecule type" value="Genomic_DNA"/>
</dbReference>
<feature type="region of interest" description="Disordered" evidence="1">
    <location>
        <begin position="414"/>
        <end position="540"/>
    </location>
</feature>
<proteinExistence type="predicted"/>
<accession>A0A5C6G439</accession>
<feature type="compositionally biased region" description="Polar residues" evidence="1">
    <location>
        <begin position="950"/>
        <end position="967"/>
    </location>
</feature>
<dbReference type="InterPro" id="IPR057684">
    <property type="entry name" value="DUF7924"/>
</dbReference>
<dbReference type="Proteomes" id="UP000317257">
    <property type="component" value="Unassembled WGS sequence"/>
</dbReference>
<name>A0A5C6G439_METRR</name>
<feature type="transmembrane region" description="Helical" evidence="2">
    <location>
        <begin position="232"/>
        <end position="254"/>
    </location>
</feature>
<feature type="region of interest" description="Disordered" evidence="1">
    <location>
        <begin position="926"/>
        <end position="991"/>
    </location>
</feature>
<keyword evidence="2" id="KW-1133">Transmembrane helix</keyword>
<organism evidence="5 6">
    <name type="scientific">Metarhizium rileyi (strain RCEF 4871)</name>
    <name type="common">Nomuraea rileyi</name>
    <dbReference type="NCBI Taxonomy" id="1649241"/>
    <lineage>
        <taxon>Eukaryota</taxon>
        <taxon>Fungi</taxon>
        <taxon>Dikarya</taxon>
        <taxon>Ascomycota</taxon>
        <taxon>Pezizomycotina</taxon>
        <taxon>Sordariomycetes</taxon>
        <taxon>Hypocreomycetidae</taxon>
        <taxon>Hypocreales</taxon>
        <taxon>Clavicipitaceae</taxon>
        <taxon>Metarhizium</taxon>
    </lineage>
</organism>
<evidence type="ECO:0000259" key="4">
    <source>
        <dbReference type="Pfam" id="PF25545"/>
    </source>
</evidence>
<evidence type="ECO:0000313" key="6">
    <source>
        <dbReference type="Proteomes" id="UP000317257"/>
    </source>
</evidence>
<dbReference type="PANTHER" id="PTHR42470:SF2">
    <property type="match status" value="1"/>
</dbReference>
<evidence type="ECO:0000259" key="3">
    <source>
        <dbReference type="Pfam" id="PF01757"/>
    </source>
</evidence>
<dbReference type="Pfam" id="PF01757">
    <property type="entry name" value="Acyl_transf_3"/>
    <property type="match status" value="1"/>
</dbReference>